<dbReference type="Gene3D" id="1.10.10.10">
    <property type="entry name" value="Winged helix-like DNA-binding domain superfamily/Winged helix DNA-binding domain"/>
    <property type="match status" value="1"/>
</dbReference>
<dbReference type="EMBL" id="VZOK01000002">
    <property type="protein sequence ID" value="KAB0641317.1"/>
    <property type="molecule type" value="Genomic_DNA"/>
</dbReference>
<dbReference type="SUPFAM" id="SSF56024">
    <property type="entry name" value="Phospholipase D/nuclease"/>
    <property type="match status" value="1"/>
</dbReference>
<comment type="caution">
    <text evidence="3">The sequence shown here is derived from an EMBL/GenBank/DDBJ whole genome shotgun (WGS) entry which is preliminary data.</text>
</comment>
<gene>
    <name evidence="3" type="ORF">F7R25_02025</name>
</gene>
<name>A0A6L3N5D7_9BURK</name>
<evidence type="ECO:0000313" key="3">
    <source>
        <dbReference type="EMBL" id="KAB0641317.1"/>
    </source>
</evidence>
<dbReference type="Gene3D" id="3.30.870.10">
    <property type="entry name" value="Endonuclease Chain A"/>
    <property type="match status" value="1"/>
</dbReference>
<proteinExistence type="predicted"/>
<feature type="domain" description="Transcription regulator TrmB N-terminal" evidence="1">
    <location>
        <begin position="15"/>
        <end position="79"/>
    </location>
</feature>
<accession>A0A6L3N5D7</accession>
<dbReference type="InterPro" id="IPR036390">
    <property type="entry name" value="WH_DNA-bd_sf"/>
</dbReference>
<sequence>MTTNISSDLIQALIRVGFSQYESQAYCALLRRSPVNGHEAGKLSGVPPSKIYETLQRLEAKGAVLLHRSEPVLYAAVPYREVLSRIRSTVDKDLDLIEQELTRLPATREPGLVWSLRDKEAIVEAFKSAIESAQTSLFAALWDAELPLLRNSLEAASARGVDVHVAIYGAETLDGPHCYDLRECGASAQKRLEGRRLSVVVADERSAVTAEFDSIAIDEAVITNNPVISLLAVEYVKADVMGRVLINAMGKDAFEAAYQSPDMRALLGLARPAAPSRRGD</sequence>
<dbReference type="SUPFAM" id="SSF46785">
    <property type="entry name" value="Winged helix' DNA-binding domain"/>
    <property type="match status" value="1"/>
</dbReference>
<dbReference type="CDD" id="cd09124">
    <property type="entry name" value="PLDc_like_TrmB_middle"/>
    <property type="match status" value="1"/>
</dbReference>
<dbReference type="InterPro" id="IPR002831">
    <property type="entry name" value="Tscrpt_reg_TrmB_N"/>
</dbReference>
<dbReference type="Proteomes" id="UP000473470">
    <property type="component" value="Unassembled WGS sequence"/>
</dbReference>
<evidence type="ECO:0000313" key="4">
    <source>
        <dbReference type="Proteomes" id="UP000473470"/>
    </source>
</evidence>
<dbReference type="PANTHER" id="PTHR34293:SF1">
    <property type="entry name" value="HTH-TYPE TRANSCRIPTIONAL REGULATOR TRMBL2"/>
    <property type="match status" value="1"/>
</dbReference>
<dbReference type="PANTHER" id="PTHR34293">
    <property type="entry name" value="HTH-TYPE TRANSCRIPTIONAL REGULATOR TRMBL2"/>
    <property type="match status" value="1"/>
</dbReference>
<organism evidence="3 4">
    <name type="scientific">Burkholderia stagnalis</name>
    <dbReference type="NCBI Taxonomy" id="1503054"/>
    <lineage>
        <taxon>Bacteria</taxon>
        <taxon>Pseudomonadati</taxon>
        <taxon>Pseudomonadota</taxon>
        <taxon>Betaproteobacteria</taxon>
        <taxon>Burkholderiales</taxon>
        <taxon>Burkholderiaceae</taxon>
        <taxon>Burkholderia</taxon>
        <taxon>Burkholderia cepacia complex</taxon>
    </lineage>
</organism>
<evidence type="ECO:0000259" key="2">
    <source>
        <dbReference type="Pfam" id="PF11495"/>
    </source>
</evidence>
<feature type="domain" description="Transcription regulator TrmB C-terminal" evidence="2">
    <location>
        <begin position="113"/>
        <end position="213"/>
    </location>
</feature>
<protein>
    <submittedName>
        <fullName evidence="3">TrmB family transcriptional regulator</fullName>
    </submittedName>
</protein>
<dbReference type="InterPro" id="IPR036388">
    <property type="entry name" value="WH-like_DNA-bd_sf"/>
</dbReference>
<dbReference type="RefSeq" id="WP_059808658.1">
    <property type="nucleotide sequence ID" value="NZ_CABVPM010000003.1"/>
</dbReference>
<dbReference type="AlphaFoldDB" id="A0A6L3N5D7"/>
<dbReference type="Pfam" id="PF01978">
    <property type="entry name" value="TrmB"/>
    <property type="match status" value="1"/>
</dbReference>
<dbReference type="Pfam" id="PF11495">
    <property type="entry name" value="Regulator_TrmB"/>
    <property type="match status" value="1"/>
</dbReference>
<evidence type="ECO:0000259" key="1">
    <source>
        <dbReference type="Pfam" id="PF01978"/>
    </source>
</evidence>
<dbReference type="InterPro" id="IPR021586">
    <property type="entry name" value="Tscrpt_reg_TrmB_C"/>
</dbReference>
<dbReference type="InterPro" id="IPR051797">
    <property type="entry name" value="TrmB-like"/>
</dbReference>
<dbReference type="GeneID" id="93056584"/>
<reference evidence="3 4" key="1">
    <citation type="submission" date="2019-09" db="EMBL/GenBank/DDBJ databases">
        <title>Draft genome sequences of 48 bacterial type strains from the CCUG.</title>
        <authorList>
            <person name="Tunovic T."/>
            <person name="Pineiro-Iglesias B."/>
            <person name="Unosson C."/>
            <person name="Inganas E."/>
            <person name="Ohlen M."/>
            <person name="Cardew S."/>
            <person name="Jensie-Markopoulos S."/>
            <person name="Salva-Serra F."/>
            <person name="Jaen-Luchoro D."/>
            <person name="Karlsson R."/>
            <person name="Svensson-Stadler L."/>
            <person name="Chun J."/>
            <person name="Moore E."/>
        </authorList>
    </citation>
    <scope>NUCLEOTIDE SEQUENCE [LARGE SCALE GENOMIC DNA]</scope>
    <source>
        <strain evidence="3 4">CCUG 65686</strain>
    </source>
</reference>